<dbReference type="AlphaFoldDB" id="A0AAE4VKT2"/>
<gene>
    <name evidence="2" type="ORF">Lyticum_00428</name>
</gene>
<dbReference type="RefSeq" id="WP_322498688.1">
    <property type="nucleotide sequence ID" value="NZ_JARGYU010000002.1"/>
</dbReference>
<sequence length="258" mass="30307">MKIYKENNINNNFDIKNDIQVKKEDYKYHSNKNYKVDYLLSHNNISNSDNFLKILFPEDISCGSSSSIEYSTSVSQGVGGHEQRNINWCIPKMKFTIPPSIRDYNKLSEIISLFRIAKGRAFCFLFKDWGDYTVKNQIIGYGDGNKKSFMLFKEYILNKFKEIRLINKPRIDSCKIFIDDKLCSSKLYTIDNDNGIITFSIPPSFKQQISFSCFFDILVRFDMDYLNYTVEGSNIYEIGEIKLIEVKWSRYIFSKTDF</sequence>
<organism evidence="2 3">
    <name type="scientific">Lyticum sinuosum</name>
    <dbReference type="NCBI Taxonomy" id="1332059"/>
    <lineage>
        <taxon>Bacteria</taxon>
        <taxon>Pseudomonadati</taxon>
        <taxon>Pseudomonadota</taxon>
        <taxon>Alphaproteobacteria</taxon>
        <taxon>Rickettsiales</taxon>
        <taxon>Lyticum</taxon>
    </lineage>
</organism>
<reference evidence="2" key="1">
    <citation type="submission" date="2023-02" db="EMBL/GenBank/DDBJ databases">
        <title>Host association and intracellularity evolved multiple times independently in the Rickettsiales.</title>
        <authorList>
            <person name="Castelli M."/>
            <person name="Nardi T."/>
            <person name="Gammuto L."/>
            <person name="Bellinzona G."/>
            <person name="Sabaneyeva E."/>
            <person name="Potekhin A."/>
            <person name="Serra V."/>
            <person name="Petroni G."/>
            <person name="Sassera D."/>
        </authorList>
    </citation>
    <scope>NUCLEOTIDE SEQUENCE</scope>
    <source>
        <strain evidence="2">USBL-36I1</strain>
    </source>
</reference>
<accession>A0AAE4VKT2</accession>
<proteinExistence type="predicted"/>
<keyword evidence="3" id="KW-1185">Reference proteome</keyword>
<dbReference type="Pfam" id="PF09343">
    <property type="entry name" value="DUF2460"/>
    <property type="match status" value="1"/>
</dbReference>
<dbReference type="Proteomes" id="UP001289135">
    <property type="component" value="Unassembled WGS sequence"/>
</dbReference>
<protein>
    <submittedName>
        <fullName evidence="2">DUF2460 superfamily domain</fullName>
    </submittedName>
</protein>
<evidence type="ECO:0000313" key="3">
    <source>
        <dbReference type="Proteomes" id="UP001289135"/>
    </source>
</evidence>
<feature type="domain" description="DUF2460" evidence="1">
    <location>
        <begin position="54"/>
        <end position="247"/>
    </location>
</feature>
<evidence type="ECO:0000259" key="1">
    <source>
        <dbReference type="Pfam" id="PF09343"/>
    </source>
</evidence>
<dbReference type="InterPro" id="IPR011740">
    <property type="entry name" value="DUF2460"/>
</dbReference>
<dbReference type="EMBL" id="JARGYU010000002">
    <property type="protein sequence ID" value="MDZ5761258.1"/>
    <property type="molecule type" value="Genomic_DNA"/>
</dbReference>
<name>A0AAE4VKT2_9RICK</name>
<evidence type="ECO:0000313" key="2">
    <source>
        <dbReference type="EMBL" id="MDZ5761258.1"/>
    </source>
</evidence>
<comment type="caution">
    <text evidence="2">The sequence shown here is derived from an EMBL/GenBank/DDBJ whole genome shotgun (WGS) entry which is preliminary data.</text>
</comment>